<dbReference type="InterPro" id="IPR029787">
    <property type="entry name" value="Nucleotide_cyclase"/>
</dbReference>
<dbReference type="CDD" id="cd06225">
    <property type="entry name" value="HAMP"/>
    <property type="match status" value="1"/>
</dbReference>
<dbReference type="PROSITE" id="PS50885">
    <property type="entry name" value="HAMP"/>
    <property type="match status" value="1"/>
</dbReference>
<feature type="domain" description="HAMP" evidence="3">
    <location>
        <begin position="330"/>
        <end position="384"/>
    </location>
</feature>
<dbReference type="CDD" id="cd07302">
    <property type="entry name" value="CHD"/>
    <property type="match status" value="1"/>
</dbReference>
<keyword evidence="1" id="KW-0812">Transmembrane</keyword>
<dbReference type="PANTHER" id="PTHR43081">
    <property type="entry name" value="ADENYLATE CYCLASE, TERMINAL-DIFFERENTIATION SPECIFIC-RELATED"/>
    <property type="match status" value="1"/>
</dbReference>
<evidence type="ECO:0000256" key="1">
    <source>
        <dbReference type="SAM" id="Phobius"/>
    </source>
</evidence>
<dbReference type="InterPro" id="IPR003660">
    <property type="entry name" value="HAMP_dom"/>
</dbReference>
<dbReference type="Proteomes" id="UP000605148">
    <property type="component" value="Unassembled WGS sequence"/>
</dbReference>
<protein>
    <recommendedName>
        <fullName evidence="6">Adenylate cyclase</fullName>
    </recommendedName>
</protein>
<dbReference type="Pfam" id="PF00672">
    <property type="entry name" value="HAMP"/>
    <property type="match status" value="1"/>
</dbReference>
<dbReference type="PANTHER" id="PTHR43081:SF1">
    <property type="entry name" value="ADENYLATE CYCLASE, TERMINAL-DIFFERENTIATION SPECIFIC"/>
    <property type="match status" value="1"/>
</dbReference>
<dbReference type="SMART" id="SM00044">
    <property type="entry name" value="CYCc"/>
    <property type="match status" value="1"/>
</dbReference>
<dbReference type="PROSITE" id="PS51257">
    <property type="entry name" value="PROKAR_LIPOPROTEIN"/>
    <property type="match status" value="1"/>
</dbReference>
<name>A0A916X3F7_9HYPH</name>
<evidence type="ECO:0000313" key="4">
    <source>
        <dbReference type="EMBL" id="GGB63069.1"/>
    </source>
</evidence>
<reference evidence="4" key="1">
    <citation type="journal article" date="2014" name="Int. J. Syst. Evol. Microbiol.">
        <title>Complete genome sequence of Corynebacterium casei LMG S-19264T (=DSM 44701T), isolated from a smear-ripened cheese.</title>
        <authorList>
            <consortium name="US DOE Joint Genome Institute (JGI-PGF)"/>
            <person name="Walter F."/>
            <person name="Albersmeier A."/>
            <person name="Kalinowski J."/>
            <person name="Ruckert C."/>
        </authorList>
    </citation>
    <scope>NUCLEOTIDE SEQUENCE</scope>
    <source>
        <strain evidence="4">CGMCC 1.12426</strain>
    </source>
</reference>
<evidence type="ECO:0008006" key="6">
    <source>
        <dbReference type="Google" id="ProtNLM"/>
    </source>
</evidence>
<sequence>MNLPFTRLIGLGFGAFVACALALVLGLSVMANFRNTFSLLNDKAILTARSMETQIRTYFDGVEESVINLKPYFDTGDLGFGSGGDTLSNMTYAMASNSVLTVLVATDPLGRQLGVYRDPEGNLFPFTDNAPDGADPSSLPELTPESGATWGKLLRNEFGLFANVSVPLVREGQLYATLTAAVALEEVALSISNLDEGPDMTTFILADGDQVIMHSDATWLQTGGRPLAALPSDRLAYGDPVLNAIYEGEPLSEFHKAADLGVKLSMIEAADDEFLMMQVVIPGYSAEPWILGQYIRSVTFSREVRRLAGSAFVGFMALVVAVLAAVWIGRRVARPLRDLAKQSARVGTLSLDEVEPLPRSRVAELDQVALAFNAMVEGLKAMNIYVPHSLFIKLMRLGGSKAAEAREAELTVLFTDIVGFTALSQNMSAPETARELNDHFAILVRAVEEEGGTVDKFIGDGMLAFWGAPDAQPDHAAAAIRAARKIAEGLRQRNAQAARTGEPVMHMRIGIHTGSAVVGNVGALDRWNYTVVGDTVNAADRLQSLGREVEADAEILILASAQTVARLPGEAGAHPVGAVELRGRAGNMEVWRIDPCPAQEALHLAREPAAE</sequence>
<dbReference type="GO" id="GO:0009190">
    <property type="term" value="P:cyclic nucleotide biosynthetic process"/>
    <property type="evidence" value="ECO:0007669"/>
    <property type="project" value="InterPro"/>
</dbReference>
<dbReference type="PROSITE" id="PS50125">
    <property type="entry name" value="GUANYLATE_CYCLASE_2"/>
    <property type="match status" value="1"/>
</dbReference>
<dbReference type="InterPro" id="IPR001054">
    <property type="entry name" value="A/G_cyclase"/>
</dbReference>
<proteinExistence type="predicted"/>
<dbReference type="SMART" id="SM00304">
    <property type="entry name" value="HAMP"/>
    <property type="match status" value="1"/>
</dbReference>
<comment type="caution">
    <text evidence="4">The sequence shown here is derived from an EMBL/GenBank/DDBJ whole genome shotgun (WGS) entry which is preliminary data.</text>
</comment>
<keyword evidence="1" id="KW-0472">Membrane</keyword>
<evidence type="ECO:0000259" key="2">
    <source>
        <dbReference type="PROSITE" id="PS50125"/>
    </source>
</evidence>
<dbReference type="OrthoDB" id="9789782at2"/>
<dbReference type="InterPro" id="IPR050697">
    <property type="entry name" value="Adenylyl/Guanylyl_Cyclase_3/4"/>
</dbReference>
<reference evidence="4" key="2">
    <citation type="submission" date="2020-09" db="EMBL/GenBank/DDBJ databases">
        <authorList>
            <person name="Sun Q."/>
            <person name="Zhou Y."/>
        </authorList>
    </citation>
    <scope>NUCLEOTIDE SEQUENCE</scope>
    <source>
        <strain evidence="4">CGMCC 1.12426</strain>
    </source>
</reference>
<dbReference type="AlphaFoldDB" id="A0A916X3F7"/>
<feature type="transmembrane region" description="Helical" evidence="1">
    <location>
        <begin position="307"/>
        <end position="328"/>
    </location>
</feature>
<dbReference type="EMBL" id="BMFA01000019">
    <property type="protein sequence ID" value="GGB63069.1"/>
    <property type="molecule type" value="Genomic_DNA"/>
</dbReference>
<dbReference type="GO" id="GO:0004016">
    <property type="term" value="F:adenylate cyclase activity"/>
    <property type="evidence" value="ECO:0007669"/>
    <property type="project" value="UniProtKB-ARBA"/>
</dbReference>
<dbReference type="RefSeq" id="WP_150497875.1">
    <property type="nucleotide sequence ID" value="NZ_BMFA01000019.1"/>
</dbReference>
<dbReference type="Pfam" id="PF00211">
    <property type="entry name" value="Guanylate_cyc"/>
    <property type="match status" value="1"/>
</dbReference>
<organism evidence="4 5">
    <name type="scientific">Roseibium aquae</name>
    <dbReference type="NCBI Taxonomy" id="1323746"/>
    <lineage>
        <taxon>Bacteria</taxon>
        <taxon>Pseudomonadati</taxon>
        <taxon>Pseudomonadota</taxon>
        <taxon>Alphaproteobacteria</taxon>
        <taxon>Hyphomicrobiales</taxon>
        <taxon>Stappiaceae</taxon>
        <taxon>Roseibium</taxon>
    </lineage>
</organism>
<gene>
    <name evidence="4" type="ORF">GCM10011316_38690</name>
</gene>
<dbReference type="Gene3D" id="6.10.340.10">
    <property type="match status" value="1"/>
</dbReference>
<dbReference type="GO" id="GO:0016020">
    <property type="term" value="C:membrane"/>
    <property type="evidence" value="ECO:0007669"/>
    <property type="project" value="InterPro"/>
</dbReference>
<dbReference type="Gene3D" id="3.30.70.1230">
    <property type="entry name" value="Nucleotide cyclase"/>
    <property type="match status" value="1"/>
</dbReference>
<keyword evidence="5" id="KW-1185">Reference proteome</keyword>
<dbReference type="SUPFAM" id="SSF55073">
    <property type="entry name" value="Nucleotide cyclase"/>
    <property type="match status" value="1"/>
</dbReference>
<keyword evidence="1" id="KW-1133">Transmembrane helix</keyword>
<dbReference type="GO" id="GO:0035556">
    <property type="term" value="P:intracellular signal transduction"/>
    <property type="evidence" value="ECO:0007669"/>
    <property type="project" value="InterPro"/>
</dbReference>
<evidence type="ECO:0000313" key="5">
    <source>
        <dbReference type="Proteomes" id="UP000605148"/>
    </source>
</evidence>
<accession>A0A916X3F7</accession>
<feature type="domain" description="Guanylate cyclase" evidence="2">
    <location>
        <begin position="411"/>
        <end position="543"/>
    </location>
</feature>
<evidence type="ECO:0000259" key="3">
    <source>
        <dbReference type="PROSITE" id="PS50885"/>
    </source>
</evidence>